<feature type="transmembrane region" description="Helical" evidence="1">
    <location>
        <begin position="50"/>
        <end position="73"/>
    </location>
</feature>
<reference evidence="2 3" key="1">
    <citation type="submission" date="2016-10" db="EMBL/GenBank/DDBJ databases">
        <authorList>
            <person name="de Groot N.N."/>
        </authorList>
    </citation>
    <scope>NUCLEOTIDE SEQUENCE [LARGE SCALE GENOMIC DNA]</scope>
    <source>
        <strain evidence="2 3">CGMCC 4.7037</strain>
    </source>
</reference>
<keyword evidence="1" id="KW-0472">Membrane</keyword>
<evidence type="ECO:0000313" key="3">
    <source>
        <dbReference type="Proteomes" id="UP000236732"/>
    </source>
</evidence>
<keyword evidence="1" id="KW-0812">Transmembrane</keyword>
<gene>
    <name evidence="2" type="ORF">SAMN05444920_109209</name>
</gene>
<accession>A0A1H6EG42</accession>
<name>A0A1H6EG42_9ACTN</name>
<evidence type="ECO:0000313" key="2">
    <source>
        <dbReference type="EMBL" id="SEG95946.1"/>
    </source>
</evidence>
<dbReference type="Proteomes" id="UP000236732">
    <property type="component" value="Unassembled WGS sequence"/>
</dbReference>
<dbReference type="AlphaFoldDB" id="A0A1H6EG42"/>
<dbReference type="EMBL" id="FNVT01000009">
    <property type="protein sequence ID" value="SEG95946.1"/>
    <property type="molecule type" value="Genomic_DNA"/>
</dbReference>
<protein>
    <submittedName>
        <fullName evidence="2">Uncharacterized protein</fullName>
    </submittedName>
</protein>
<keyword evidence="3" id="KW-1185">Reference proteome</keyword>
<proteinExistence type="predicted"/>
<organism evidence="2 3">
    <name type="scientific">Nonomuraea solani</name>
    <dbReference type="NCBI Taxonomy" id="1144553"/>
    <lineage>
        <taxon>Bacteria</taxon>
        <taxon>Bacillati</taxon>
        <taxon>Actinomycetota</taxon>
        <taxon>Actinomycetes</taxon>
        <taxon>Streptosporangiales</taxon>
        <taxon>Streptosporangiaceae</taxon>
        <taxon>Nonomuraea</taxon>
    </lineage>
</organism>
<evidence type="ECO:0000256" key="1">
    <source>
        <dbReference type="SAM" id="Phobius"/>
    </source>
</evidence>
<sequence length="79" mass="8335">MGLVAARCSPAPWSRCPPRGPWPLAGIAYWIAKYAVPYPDLPMVISGEPFTATAIVIMTGITGALITAGLAAVRRRPLS</sequence>
<keyword evidence="1" id="KW-1133">Transmembrane helix</keyword>